<dbReference type="Proteomes" id="UP000054408">
    <property type="component" value="Unassembled WGS sequence"/>
</dbReference>
<feature type="compositionally biased region" description="Low complexity" evidence="2">
    <location>
        <begin position="91"/>
        <end position="108"/>
    </location>
</feature>
<dbReference type="GeneID" id="25564142"/>
<sequence>MRSGRHKHITAANHAVVGTSRTSSSVGRPSGGQSASPLAHDAPALFTPPRLSSNINTSLASRPAAVRASLLPTVGNSPALAPGVAPPPSPGAASALSSAAAAHSALPAVPSPDRRRSPGSFRSSRRSTPRYAPRFPSANPPGAGPKLPLIRMRGASASASGGSGGATVSGSPGSTDAPVPPISANPSTPHPPQGRARGEASLRKRYGTSPGNGGGGGDEGARGEQASGVDHGPGLSEAVASAGGAIGSSEGTGMTLSKSRSINSNTASLSEWDSHGDMQEHYDDGYGGTGGAGIISQFGVLAPRRGLVNNFHHSEIDSGPLRAFNAIDVDRITATLAAETVASYKVELDSIKALHAEIKHLQRHMTALHKTYGKVCGEVSLKWTKSRTQDLIQRYSFSSDPSQVRVSKMALLEIIASMLAAIAYATGRVADLGISSLPEALSKAGTLADGTDSFGIFSTLAPPPDLRSSRIRPFFSMLRKLHILRRALKTYREQEAETGSALASASRTAEQLREENLLLKQLLTNMASASNTPLERLIRKTRQAATDAGSSRVDPSLLNLITPSTAADDGASLNGTHPSAADASATELEASSHVAVIRGLKADNDALTTVIDSLKRQLASFEVESATLAAEVSVLHKKMSAAGLEQPSSSGSRSPRSESFRETLAALRTRLVDVETEREILLRQLRGAATDDYNALASQLKDAQAEAASAQATIVMLKDKLASSLAMTASAVDLAVSEAEAEARISDDHAHSSRGKRRKHGSHTKGSVSKSRKKSTKKTHSRHRGSSSSRKVASSTARTRRMTADSEGSNATSVPDISEYQAALEEARARISDLEAANQGLKEQLLIAQSDRDAFKAKSNRLEAQVQKLEAKLEALSTGGKKTSRSRGASRRRPSSRASVCSEASDFSDVGSVSSLASAGSDESRASRRGRRKKKGKARSNRSGTVATANPPAALPRSNSAESVRSTCSTRSTRSTASRSGRKKRRAKKSTDGSGLITSATLTELAAVEVESVHSDADASTELTSVVDGGGASRRSRGGKSKRRRKKGKGHHK</sequence>
<feature type="region of interest" description="Disordered" evidence="2">
    <location>
        <begin position="743"/>
        <end position="814"/>
    </location>
</feature>
<evidence type="ECO:0000313" key="4">
    <source>
        <dbReference type="Proteomes" id="UP000054408"/>
    </source>
</evidence>
<feature type="compositionally biased region" description="Polar residues" evidence="2">
    <location>
        <begin position="252"/>
        <end position="262"/>
    </location>
</feature>
<feature type="compositionally biased region" description="Low complexity" evidence="2">
    <location>
        <begin position="16"/>
        <end position="32"/>
    </location>
</feature>
<feature type="compositionally biased region" description="Low complexity" evidence="2">
    <location>
        <begin position="965"/>
        <end position="979"/>
    </location>
</feature>
<feature type="compositionally biased region" description="Basic residues" evidence="2">
    <location>
        <begin position="927"/>
        <end position="940"/>
    </location>
</feature>
<dbReference type="AlphaFoldDB" id="A0A0L0D9E2"/>
<feature type="region of interest" description="Disordered" evidence="2">
    <location>
        <begin position="1"/>
        <end position="52"/>
    </location>
</feature>
<feature type="region of interest" description="Disordered" evidence="2">
    <location>
        <begin position="567"/>
        <end position="586"/>
    </location>
</feature>
<feature type="compositionally biased region" description="Basic residues" evidence="2">
    <location>
        <begin position="752"/>
        <end position="763"/>
    </location>
</feature>
<evidence type="ECO:0000313" key="3">
    <source>
        <dbReference type="EMBL" id="KNC48860.1"/>
    </source>
</evidence>
<feature type="compositionally biased region" description="Low complexity" evidence="2">
    <location>
        <begin position="236"/>
        <end position="251"/>
    </location>
</feature>
<feature type="compositionally biased region" description="Basic residues" evidence="2">
    <location>
        <begin position="1034"/>
        <end position="1053"/>
    </location>
</feature>
<feature type="compositionally biased region" description="Low complexity" evidence="2">
    <location>
        <begin position="786"/>
        <end position="797"/>
    </location>
</feature>
<feature type="coiled-coil region" evidence="1">
    <location>
        <begin position="664"/>
        <end position="720"/>
    </location>
</feature>
<feature type="coiled-coil region" evidence="1">
    <location>
        <begin position="597"/>
        <end position="631"/>
    </location>
</feature>
<proteinExistence type="predicted"/>
<accession>A0A0L0D9E2</accession>
<feature type="compositionally biased region" description="Basic residues" evidence="2">
    <location>
        <begin position="770"/>
        <end position="785"/>
    </location>
</feature>
<gene>
    <name evidence="3" type="ORF">AMSG_04605</name>
</gene>
<feature type="compositionally biased region" description="Low complexity" evidence="2">
    <location>
        <begin position="908"/>
        <end position="921"/>
    </location>
</feature>
<name>A0A0L0D9E2_THETB</name>
<feature type="region of interest" description="Disordered" evidence="2">
    <location>
        <begin position="875"/>
        <end position="998"/>
    </location>
</feature>
<evidence type="ECO:0000256" key="1">
    <source>
        <dbReference type="SAM" id="Coils"/>
    </source>
</evidence>
<keyword evidence="4" id="KW-1185">Reference proteome</keyword>
<feature type="region of interest" description="Disordered" evidence="2">
    <location>
        <begin position="1012"/>
        <end position="1053"/>
    </location>
</feature>
<feature type="region of interest" description="Disordered" evidence="2">
    <location>
        <begin position="74"/>
        <end position="262"/>
    </location>
</feature>
<organism evidence="3 4">
    <name type="scientific">Thecamonas trahens ATCC 50062</name>
    <dbReference type="NCBI Taxonomy" id="461836"/>
    <lineage>
        <taxon>Eukaryota</taxon>
        <taxon>Apusozoa</taxon>
        <taxon>Apusomonadida</taxon>
        <taxon>Apusomonadidae</taxon>
        <taxon>Thecamonas</taxon>
    </lineage>
</organism>
<feature type="compositionally biased region" description="Pro residues" evidence="2">
    <location>
        <begin position="178"/>
        <end position="192"/>
    </location>
</feature>
<dbReference type="RefSeq" id="XP_013758280.1">
    <property type="nucleotide sequence ID" value="XM_013902826.1"/>
</dbReference>
<feature type="compositionally biased region" description="Basic residues" evidence="2">
    <location>
        <begin position="882"/>
        <end position="895"/>
    </location>
</feature>
<keyword evidence="1" id="KW-0175">Coiled coil</keyword>
<reference evidence="3 4" key="1">
    <citation type="submission" date="2010-05" db="EMBL/GenBank/DDBJ databases">
        <title>The Genome Sequence of Thecamonas trahens ATCC 50062.</title>
        <authorList>
            <consortium name="The Broad Institute Genome Sequencing Platform"/>
            <person name="Russ C."/>
            <person name="Cuomo C."/>
            <person name="Shea T."/>
            <person name="Young S.K."/>
            <person name="Zeng Q."/>
            <person name="Koehrsen M."/>
            <person name="Haas B."/>
            <person name="Borodovsky M."/>
            <person name="Guigo R."/>
            <person name="Alvarado L."/>
            <person name="Berlin A."/>
            <person name="Bochicchio J."/>
            <person name="Borenstein D."/>
            <person name="Chapman S."/>
            <person name="Chen Z."/>
            <person name="Freedman E."/>
            <person name="Gellesch M."/>
            <person name="Goldberg J."/>
            <person name="Griggs A."/>
            <person name="Gujja S."/>
            <person name="Heilman E."/>
            <person name="Heiman D."/>
            <person name="Hepburn T."/>
            <person name="Howarth C."/>
            <person name="Jen D."/>
            <person name="Larson L."/>
            <person name="Mehta T."/>
            <person name="Park D."/>
            <person name="Pearson M."/>
            <person name="Roberts A."/>
            <person name="Saif S."/>
            <person name="Shenoy N."/>
            <person name="Sisk P."/>
            <person name="Stolte C."/>
            <person name="Sykes S."/>
            <person name="Thomson T."/>
            <person name="Walk T."/>
            <person name="White J."/>
            <person name="Yandava C."/>
            <person name="Burger G."/>
            <person name="Gray M.W."/>
            <person name="Holland P.W.H."/>
            <person name="King N."/>
            <person name="Lang F.B.F."/>
            <person name="Roger A.J."/>
            <person name="Ruiz-Trillo I."/>
            <person name="Lander E."/>
            <person name="Nusbaum C."/>
        </authorList>
    </citation>
    <scope>NUCLEOTIDE SEQUENCE [LARGE SCALE GENOMIC DNA]</scope>
    <source>
        <strain evidence="3 4">ATCC 50062</strain>
    </source>
</reference>
<protein>
    <submittedName>
        <fullName evidence="3">Uncharacterized protein</fullName>
    </submittedName>
</protein>
<evidence type="ECO:0000256" key="2">
    <source>
        <dbReference type="SAM" id="MobiDB-lite"/>
    </source>
</evidence>
<dbReference type="EMBL" id="GL349452">
    <property type="protein sequence ID" value="KNC48860.1"/>
    <property type="molecule type" value="Genomic_DNA"/>
</dbReference>